<evidence type="ECO:0000259" key="3">
    <source>
        <dbReference type="Pfam" id="PF07992"/>
    </source>
</evidence>
<dbReference type="InterPro" id="IPR050097">
    <property type="entry name" value="Ferredoxin-NADP_redctase_2"/>
</dbReference>
<dbReference type="GO" id="GO:0004791">
    <property type="term" value="F:thioredoxin-disulfide reductase (NADPH) activity"/>
    <property type="evidence" value="ECO:0007669"/>
    <property type="project" value="UniProtKB-EC"/>
</dbReference>
<name>A0A6J4VKA1_9BACT</name>
<dbReference type="PANTHER" id="PTHR48105">
    <property type="entry name" value="THIOREDOXIN REDUCTASE 1-RELATED-RELATED"/>
    <property type="match status" value="1"/>
</dbReference>
<dbReference type="Pfam" id="PF07992">
    <property type="entry name" value="Pyr_redox_2"/>
    <property type="match status" value="1"/>
</dbReference>
<dbReference type="InterPro" id="IPR036188">
    <property type="entry name" value="FAD/NAD-bd_sf"/>
</dbReference>
<dbReference type="EC" id="1.8.1.9" evidence="4"/>
<dbReference type="PRINTS" id="PR00368">
    <property type="entry name" value="FADPNR"/>
</dbReference>
<dbReference type="EMBL" id="CADCWF010000340">
    <property type="protein sequence ID" value="CAA9580393.1"/>
    <property type="molecule type" value="Genomic_DNA"/>
</dbReference>
<accession>A0A6J4VKA1</accession>
<protein>
    <submittedName>
        <fullName evidence="4">Thioredoxin reductase</fullName>
        <ecNumber evidence="4">1.8.1.9</ecNumber>
    </submittedName>
</protein>
<sequence length="337" mass="35750">MAKADGRSDAGSAERWDAIVVGGGPAGLSAALNIGRACRSVLVFDCPVPGRSEYAQVNHNYLGFPDGIRAQELRTHGRRQAERYGVRFVEGDAVAVRRVADGFLVSDAGGNGFVGRGLILATGVRDRWPEFPGYEAFVGRSLHWCLVCDGYEMRGKRVVVVGNDDHAAETAIQLLRFTPQVTLLTNEGSLGLAPEAADRVQRRGVGLVVDRIVGARAAAPGMLEALELERCGVLAVEHLFSQQGAEPNTALARSLGVELSAEGYIKADTEGRTSEPGVYAAGDVTRHFSHQIATAGHEGATAAFALNYDLHLADEADDRAVFAVAAVGNEVEMGSRP</sequence>
<dbReference type="AlphaFoldDB" id="A0A6J4VKA1"/>
<keyword evidence="2 4" id="KW-0560">Oxidoreductase</keyword>
<evidence type="ECO:0000256" key="2">
    <source>
        <dbReference type="ARBA" id="ARBA00023002"/>
    </source>
</evidence>
<dbReference type="SUPFAM" id="SSF51905">
    <property type="entry name" value="FAD/NAD(P)-binding domain"/>
    <property type="match status" value="1"/>
</dbReference>
<gene>
    <name evidence="4" type="ORF">AVDCRST_MAG59-4663</name>
</gene>
<dbReference type="InterPro" id="IPR023753">
    <property type="entry name" value="FAD/NAD-binding_dom"/>
</dbReference>
<evidence type="ECO:0000256" key="1">
    <source>
        <dbReference type="ARBA" id="ARBA00022630"/>
    </source>
</evidence>
<dbReference type="Gene3D" id="3.50.50.60">
    <property type="entry name" value="FAD/NAD(P)-binding domain"/>
    <property type="match status" value="2"/>
</dbReference>
<feature type="domain" description="FAD/NAD(P)-binding" evidence="3">
    <location>
        <begin position="17"/>
        <end position="298"/>
    </location>
</feature>
<reference evidence="4" key="1">
    <citation type="submission" date="2020-02" db="EMBL/GenBank/DDBJ databases">
        <authorList>
            <person name="Meier V. D."/>
        </authorList>
    </citation>
    <scope>NUCLEOTIDE SEQUENCE</scope>
    <source>
        <strain evidence="4">AVDCRST_MAG59</strain>
    </source>
</reference>
<dbReference type="PRINTS" id="PR00469">
    <property type="entry name" value="PNDRDTASEII"/>
</dbReference>
<proteinExistence type="predicted"/>
<evidence type="ECO:0000313" key="4">
    <source>
        <dbReference type="EMBL" id="CAA9580393.1"/>
    </source>
</evidence>
<organism evidence="4">
    <name type="scientific">uncultured Thermomicrobiales bacterium</name>
    <dbReference type="NCBI Taxonomy" id="1645740"/>
    <lineage>
        <taxon>Bacteria</taxon>
        <taxon>Pseudomonadati</taxon>
        <taxon>Thermomicrobiota</taxon>
        <taxon>Thermomicrobia</taxon>
        <taxon>Thermomicrobiales</taxon>
        <taxon>environmental samples</taxon>
    </lineage>
</organism>
<keyword evidence="1" id="KW-0285">Flavoprotein</keyword>